<dbReference type="GO" id="GO:0016491">
    <property type="term" value="F:oxidoreductase activity"/>
    <property type="evidence" value="ECO:0007669"/>
    <property type="project" value="InterPro"/>
</dbReference>
<evidence type="ECO:0000256" key="6">
    <source>
        <dbReference type="ARBA" id="ARBA00022475"/>
    </source>
</evidence>
<evidence type="ECO:0000313" key="21">
    <source>
        <dbReference type="EMBL" id="MBO0512688.1"/>
    </source>
</evidence>
<keyword evidence="12" id="KW-0249">Electron transport</keyword>
<dbReference type="GO" id="GO:0046872">
    <property type="term" value="F:metal ion binding"/>
    <property type="evidence" value="ECO:0007669"/>
    <property type="project" value="UniProtKB-KW"/>
</dbReference>
<feature type="transmembrane region" description="Helical" evidence="19">
    <location>
        <begin position="51"/>
        <end position="75"/>
    </location>
</feature>
<dbReference type="EMBL" id="JAFLRJ010000114">
    <property type="protein sequence ID" value="MBO0512688.1"/>
    <property type="molecule type" value="Genomic_DNA"/>
</dbReference>
<sequence length="548" mass="61364">MSGRTERTQHRGRTEPQGKGERLADWADARVGLRAMAKANMRKIFPDHWSFMMGEVCLYSFLILILTGVYLTLFFEPSGAEVIYHGSYEPLNGVRMTRAYESTVNISMDVRGGLLIRQIHHWAAVVFVAGMLVHMMRVFFTGAFRKPREVNWLFGWTLLMLGLITGLTGYSLPDDLLSGTGIRFAQGAILSVPVVGTYLSFFLFGGEFPGHDIIPRLYPVHVLLLPGIMLGLVVAHLILVFYHKHTQFAGPGRTERNVVGAPFLPIYIAKAGGMFFLVFGVLTVMGAIASINPVWLMGPYRPDYVSTGAQPDWYLGFSEGLIRVMPGWEINAWGHTLQLGVFIPFSLFPLIMMAIAVYPFIEAWVTGDRREHHIAERPRNAPTRTALGVAWLSLYAVLLIGGGNDLWATRFHLSINSITWFVRIAFFVAPVVAFIVTRRFCQGLQLHDRELALHGRESGTVKRLPHGEFVEVHEPLTQAQLHKLTAHEQPPPFELGPLVDANGVQRSPRRSDRLRARLAHAMYGPGSQVPKATVEEYRAIDSGDQHHH</sequence>
<dbReference type="SUPFAM" id="SSF81342">
    <property type="entry name" value="Transmembrane di-heme cytochromes"/>
    <property type="match status" value="1"/>
</dbReference>
<dbReference type="Gene3D" id="1.20.810.10">
    <property type="entry name" value="Cytochrome Bc1 Complex, Chain C"/>
    <property type="match status" value="1"/>
</dbReference>
<organism evidence="21 22">
    <name type="scientific">Streptomyces beijiangensis</name>
    <dbReference type="NCBI Taxonomy" id="163361"/>
    <lineage>
        <taxon>Bacteria</taxon>
        <taxon>Bacillati</taxon>
        <taxon>Actinomycetota</taxon>
        <taxon>Actinomycetes</taxon>
        <taxon>Kitasatosporales</taxon>
        <taxon>Streptomycetaceae</taxon>
        <taxon>Streptomyces</taxon>
    </lineage>
</organism>
<dbReference type="GO" id="GO:0022904">
    <property type="term" value="P:respiratory electron transport chain"/>
    <property type="evidence" value="ECO:0007669"/>
    <property type="project" value="InterPro"/>
</dbReference>
<dbReference type="RefSeq" id="WP_206962121.1">
    <property type="nucleotide sequence ID" value="NZ_BAAAJJ010000004.1"/>
</dbReference>
<feature type="transmembrane region" description="Helical" evidence="19">
    <location>
        <begin position="184"/>
        <end position="205"/>
    </location>
</feature>
<dbReference type="FunFam" id="1.20.810.10:FF:000007">
    <property type="entry name" value="Ubiquinol-cytochrome C reductase B subunit"/>
    <property type="match status" value="1"/>
</dbReference>
<proteinExistence type="predicted"/>
<feature type="transmembrane region" description="Helical" evidence="19">
    <location>
        <begin position="152"/>
        <end position="172"/>
    </location>
</feature>
<dbReference type="InterPro" id="IPR016174">
    <property type="entry name" value="Di-haem_cyt_TM"/>
</dbReference>
<keyword evidence="11" id="KW-1278">Translocase</keyword>
<keyword evidence="15 19" id="KW-0472">Membrane</keyword>
<feature type="transmembrane region" description="Helical" evidence="19">
    <location>
        <begin position="413"/>
        <end position="436"/>
    </location>
</feature>
<evidence type="ECO:0000256" key="7">
    <source>
        <dbReference type="ARBA" id="ARBA00022617"/>
    </source>
</evidence>
<feature type="transmembrane region" description="Helical" evidence="19">
    <location>
        <begin position="217"/>
        <end position="243"/>
    </location>
</feature>
<evidence type="ECO:0000256" key="3">
    <source>
        <dbReference type="ARBA" id="ARBA00012951"/>
    </source>
</evidence>
<dbReference type="AlphaFoldDB" id="A0A939JFS2"/>
<evidence type="ECO:0000256" key="17">
    <source>
        <dbReference type="ARBA" id="ARBA00029568"/>
    </source>
</evidence>
<gene>
    <name evidence="21" type="ORF">J0695_12845</name>
</gene>
<evidence type="ECO:0000256" key="5">
    <source>
        <dbReference type="ARBA" id="ARBA00022448"/>
    </source>
</evidence>
<evidence type="ECO:0000259" key="20">
    <source>
        <dbReference type="PROSITE" id="PS51002"/>
    </source>
</evidence>
<evidence type="ECO:0000256" key="2">
    <source>
        <dbReference type="ARBA" id="ARBA00004651"/>
    </source>
</evidence>
<evidence type="ECO:0000256" key="8">
    <source>
        <dbReference type="ARBA" id="ARBA00022660"/>
    </source>
</evidence>
<evidence type="ECO:0000313" key="22">
    <source>
        <dbReference type="Proteomes" id="UP000664167"/>
    </source>
</evidence>
<evidence type="ECO:0000256" key="11">
    <source>
        <dbReference type="ARBA" id="ARBA00022967"/>
    </source>
</evidence>
<evidence type="ECO:0000256" key="15">
    <source>
        <dbReference type="ARBA" id="ARBA00023136"/>
    </source>
</evidence>
<dbReference type="PANTHER" id="PTHR19271:SF16">
    <property type="entry name" value="CYTOCHROME B"/>
    <property type="match status" value="1"/>
</dbReference>
<feature type="region of interest" description="Disordered" evidence="18">
    <location>
        <begin position="492"/>
        <end position="511"/>
    </location>
</feature>
<keyword evidence="8" id="KW-0679">Respiratory chain</keyword>
<evidence type="ECO:0000256" key="13">
    <source>
        <dbReference type="ARBA" id="ARBA00022989"/>
    </source>
</evidence>
<dbReference type="InterPro" id="IPR027387">
    <property type="entry name" value="Cytb/b6-like_sf"/>
</dbReference>
<feature type="transmembrane region" description="Helical" evidence="19">
    <location>
        <begin position="119"/>
        <end position="140"/>
    </location>
</feature>
<keyword evidence="10" id="KW-0479">Metal-binding</keyword>
<dbReference type="Proteomes" id="UP000664167">
    <property type="component" value="Unassembled WGS sequence"/>
</dbReference>
<evidence type="ECO:0000256" key="16">
    <source>
        <dbReference type="ARBA" id="ARBA00029351"/>
    </source>
</evidence>
<dbReference type="PROSITE" id="PS51002">
    <property type="entry name" value="CYTB_NTER"/>
    <property type="match status" value="1"/>
</dbReference>
<keyword evidence="22" id="KW-1185">Reference proteome</keyword>
<name>A0A939JFS2_9ACTN</name>
<dbReference type="Pfam" id="PF13631">
    <property type="entry name" value="Cytochrom_B_N_2"/>
    <property type="match status" value="1"/>
</dbReference>
<keyword evidence="9 19" id="KW-0812">Transmembrane</keyword>
<keyword evidence="5" id="KW-0813">Transport</keyword>
<evidence type="ECO:0000256" key="12">
    <source>
        <dbReference type="ARBA" id="ARBA00022982"/>
    </source>
</evidence>
<feature type="region of interest" description="Disordered" evidence="18">
    <location>
        <begin position="1"/>
        <end position="21"/>
    </location>
</feature>
<comment type="cofactor">
    <cofactor evidence="1">
        <name>heme</name>
        <dbReference type="ChEBI" id="CHEBI:30413"/>
    </cofactor>
</comment>
<keyword evidence="14" id="KW-0408">Iron</keyword>
<evidence type="ECO:0000256" key="19">
    <source>
        <dbReference type="SAM" id="Phobius"/>
    </source>
</evidence>
<dbReference type="InterPro" id="IPR005797">
    <property type="entry name" value="Cyt_b/b6_N"/>
</dbReference>
<feature type="transmembrane region" description="Helical" evidence="19">
    <location>
        <begin position="381"/>
        <end position="401"/>
    </location>
</feature>
<comment type="caution">
    <text evidence="21">The sequence shown here is derived from an EMBL/GenBank/DDBJ whole genome shotgun (WGS) entry which is preliminary data.</text>
</comment>
<evidence type="ECO:0000256" key="9">
    <source>
        <dbReference type="ARBA" id="ARBA00022692"/>
    </source>
</evidence>
<evidence type="ECO:0000256" key="18">
    <source>
        <dbReference type="SAM" id="MobiDB-lite"/>
    </source>
</evidence>
<feature type="transmembrane region" description="Helical" evidence="19">
    <location>
        <begin position="339"/>
        <end position="361"/>
    </location>
</feature>
<accession>A0A939JFS2</accession>
<dbReference type="GO" id="GO:0005886">
    <property type="term" value="C:plasma membrane"/>
    <property type="evidence" value="ECO:0007669"/>
    <property type="project" value="UniProtKB-SubCell"/>
</dbReference>
<reference evidence="21" key="1">
    <citation type="submission" date="2021-03" db="EMBL/GenBank/DDBJ databases">
        <title>Streptomyces poriferae sp. nov., a novel marine sponge-derived Actinobacteria species with anti-MRSA activity.</title>
        <authorList>
            <person name="Sandoval-Powers M."/>
            <person name="Kralova S."/>
            <person name="Nguyen G.-S."/>
            <person name="Fawwal D."/>
            <person name="Degnes K."/>
            <person name="Klinkenberg G."/>
            <person name="Sletta H."/>
            <person name="Wentzel A."/>
            <person name="Liles M.R."/>
        </authorList>
    </citation>
    <scope>NUCLEOTIDE SEQUENCE</scope>
    <source>
        <strain evidence="21">DSM 41794</strain>
    </source>
</reference>
<evidence type="ECO:0000256" key="10">
    <source>
        <dbReference type="ARBA" id="ARBA00022723"/>
    </source>
</evidence>
<keyword evidence="7" id="KW-0349">Heme</keyword>
<evidence type="ECO:0000256" key="1">
    <source>
        <dbReference type="ARBA" id="ARBA00001971"/>
    </source>
</evidence>
<dbReference type="GO" id="GO:0008121">
    <property type="term" value="F:quinol-cytochrome-c reductase activity"/>
    <property type="evidence" value="ECO:0007669"/>
    <property type="project" value="UniProtKB-EC"/>
</dbReference>
<feature type="domain" description="Cytochrome b/b6 N-terminal region profile" evidence="20">
    <location>
        <begin position="23"/>
        <end position="249"/>
    </location>
</feature>
<dbReference type="PANTHER" id="PTHR19271">
    <property type="entry name" value="CYTOCHROME B"/>
    <property type="match status" value="1"/>
</dbReference>
<keyword evidence="6" id="KW-1003">Cell membrane</keyword>
<dbReference type="EC" id="7.1.1.8" evidence="3"/>
<protein>
    <recommendedName>
        <fullName evidence="4">Cytochrome bc1 complex cytochrome b subunit</fullName>
        <ecNumber evidence="3">7.1.1.8</ecNumber>
    </recommendedName>
    <alternativeName>
        <fullName evidence="17">Cytochrome bc1 reductase complex subunit QcrB</fullName>
    </alternativeName>
</protein>
<comment type="subcellular location">
    <subcellularLocation>
        <location evidence="2">Cell membrane</location>
        <topology evidence="2">Multi-pass membrane protein</topology>
    </subcellularLocation>
</comment>
<evidence type="ECO:0000256" key="14">
    <source>
        <dbReference type="ARBA" id="ARBA00023004"/>
    </source>
</evidence>
<comment type="catalytic activity">
    <reaction evidence="16">
        <text>a quinol + 2 Fe(III)-[cytochrome c](out) = a quinone + 2 Fe(II)-[cytochrome c](out) + 2 H(+)(out)</text>
        <dbReference type="Rhea" id="RHEA:11484"/>
        <dbReference type="Rhea" id="RHEA-COMP:10350"/>
        <dbReference type="Rhea" id="RHEA-COMP:14399"/>
        <dbReference type="ChEBI" id="CHEBI:15378"/>
        <dbReference type="ChEBI" id="CHEBI:24646"/>
        <dbReference type="ChEBI" id="CHEBI:29033"/>
        <dbReference type="ChEBI" id="CHEBI:29034"/>
        <dbReference type="ChEBI" id="CHEBI:132124"/>
        <dbReference type="EC" id="7.1.1.8"/>
    </reaction>
</comment>
<evidence type="ECO:0000256" key="4">
    <source>
        <dbReference type="ARBA" id="ARBA00016116"/>
    </source>
</evidence>
<keyword evidence="13 19" id="KW-1133">Transmembrane helix</keyword>
<feature type="transmembrane region" description="Helical" evidence="19">
    <location>
        <begin position="263"/>
        <end position="291"/>
    </location>
</feature>